<dbReference type="AlphaFoldDB" id="A0A6N9Q2A1"/>
<name>A0A6N9Q2A1_9BACL</name>
<keyword evidence="2" id="KW-1185">Reference proteome</keyword>
<evidence type="ECO:0000313" key="1">
    <source>
        <dbReference type="EMBL" id="NBI28168.1"/>
    </source>
</evidence>
<dbReference type="InterPro" id="IPR014962">
    <property type="entry name" value="YolD"/>
</dbReference>
<dbReference type="EMBL" id="SIJB01000011">
    <property type="protein sequence ID" value="NBI28168.1"/>
    <property type="molecule type" value="Genomic_DNA"/>
</dbReference>
<proteinExistence type="predicted"/>
<dbReference type="RefSeq" id="WP_160644891.1">
    <property type="nucleotide sequence ID" value="NZ_SIJB01000011.1"/>
</dbReference>
<accession>A0A6N9Q2A1</accession>
<sequence length="113" mass="13315">MKENKLTPGSNMMWEASRMILPEHKERINDYQKERDIKMKPELAEEEVSIISQQLSDSMLSKSKITVELFRAFGQNAFKTGIVTKFDTQLRQIKLDFDDEYEWIKFHEIVGVS</sequence>
<evidence type="ECO:0000313" key="2">
    <source>
        <dbReference type="Proteomes" id="UP000448943"/>
    </source>
</evidence>
<protein>
    <submittedName>
        <fullName evidence="1">YolD-like family protein</fullName>
    </submittedName>
</protein>
<gene>
    <name evidence="1" type="ORF">ERL59_04255</name>
</gene>
<organism evidence="1 2">
    <name type="scientific">Chengkuizengella marina</name>
    <dbReference type="NCBI Taxonomy" id="2507566"/>
    <lineage>
        <taxon>Bacteria</taxon>
        <taxon>Bacillati</taxon>
        <taxon>Bacillota</taxon>
        <taxon>Bacilli</taxon>
        <taxon>Bacillales</taxon>
        <taxon>Paenibacillaceae</taxon>
        <taxon>Chengkuizengella</taxon>
    </lineage>
</organism>
<dbReference type="OrthoDB" id="2376882at2"/>
<dbReference type="Proteomes" id="UP000448943">
    <property type="component" value="Unassembled WGS sequence"/>
</dbReference>
<dbReference type="Pfam" id="PF08863">
    <property type="entry name" value="YolD"/>
    <property type="match status" value="1"/>
</dbReference>
<reference evidence="1 2" key="1">
    <citation type="submission" date="2019-01" db="EMBL/GenBank/DDBJ databases">
        <title>Chengkuizengella sp. nov., isolated from deep-sea sediment of East Pacific Ocean.</title>
        <authorList>
            <person name="Yang J."/>
            <person name="Lai Q."/>
            <person name="Shao Z."/>
        </authorList>
    </citation>
    <scope>NUCLEOTIDE SEQUENCE [LARGE SCALE GENOMIC DNA]</scope>
    <source>
        <strain evidence="1 2">YPA3-1-1</strain>
    </source>
</reference>
<comment type="caution">
    <text evidence="1">The sequence shown here is derived from an EMBL/GenBank/DDBJ whole genome shotgun (WGS) entry which is preliminary data.</text>
</comment>